<comment type="caution">
    <text evidence="2">The sequence shown here is derived from an EMBL/GenBank/DDBJ whole genome shotgun (WGS) entry which is preliminary data.</text>
</comment>
<dbReference type="NCBIfam" id="TIGR02180">
    <property type="entry name" value="GRX_euk"/>
    <property type="match status" value="1"/>
</dbReference>
<dbReference type="EMBL" id="JAFCIX010000060">
    <property type="protein sequence ID" value="KAH6599752.1"/>
    <property type="molecule type" value="Genomic_DNA"/>
</dbReference>
<dbReference type="PANTHER" id="PTHR45694">
    <property type="entry name" value="GLUTAREDOXIN 2"/>
    <property type="match status" value="1"/>
</dbReference>
<evidence type="ECO:0000313" key="2">
    <source>
        <dbReference type="EMBL" id="KAH6599752.1"/>
    </source>
</evidence>
<feature type="domain" description="Glutaredoxin" evidence="1">
    <location>
        <begin position="29"/>
        <end position="91"/>
    </location>
</feature>
<evidence type="ECO:0000313" key="3">
    <source>
        <dbReference type="Proteomes" id="UP001648503"/>
    </source>
</evidence>
<dbReference type="InterPro" id="IPR002109">
    <property type="entry name" value="Glutaredoxin"/>
</dbReference>
<dbReference type="SUPFAM" id="SSF52833">
    <property type="entry name" value="Thioredoxin-like"/>
    <property type="match status" value="1"/>
</dbReference>
<dbReference type="Pfam" id="PF00462">
    <property type="entry name" value="Glutaredoxin"/>
    <property type="match status" value="1"/>
</dbReference>
<proteinExistence type="predicted"/>
<accession>A0ABQ8FKA8</accession>
<dbReference type="InterPro" id="IPR011899">
    <property type="entry name" value="Glutaredoxin_euk/vir"/>
</dbReference>
<dbReference type="PRINTS" id="PR00160">
    <property type="entry name" value="GLUTAREDOXIN"/>
</dbReference>
<sequence length="111" mass="12279">MRRSVHRFFSSVKMSPASLVDAAIAEHKVVVFSKTTCGYCNSAKRLLDSKHVSYKVFELNNRNDGAEIQDYLAQKTGQYTVPSIFIKRSHIGGSSDLSALNSRGKLDALLV</sequence>
<keyword evidence="3" id="KW-1185">Reference proteome</keyword>
<dbReference type="CDD" id="cd03419">
    <property type="entry name" value="GRX_GRXh_1_2_like"/>
    <property type="match status" value="1"/>
</dbReference>
<dbReference type="Gene3D" id="3.40.30.10">
    <property type="entry name" value="Glutaredoxin"/>
    <property type="match status" value="1"/>
</dbReference>
<protein>
    <recommendedName>
        <fullName evidence="1">Glutaredoxin domain-containing protein</fullName>
    </recommendedName>
</protein>
<dbReference type="InterPro" id="IPR036249">
    <property type="entry name" value="Thioredoxin-like_sf"/>
</dbReference>
<gene>
    <name evidence="2" type="ORF">BASA50_002777</name>
</gene>
<dbReference type="Proteomes" id="UP001648503">
    <property type="component" value="Unassembled WGS sequence"/>
</dbReference>
<dbReference type="PROSITE" id="PS51354">
    <property type="entry name" value="GLUTAREDOXIN_2"/>
    <property type="match status" value="1"/>
</dbReference>
<dbReference type="PANTHER" id="PTHR45694:SF18">
    <property type="entry name" value="GLUTAREDOXIN-1-RELATED"/>
    <property type="match status" value="1"/>
</dbReference>
<reference evidence="2 3" key="1">
    <citation type="submission" date="2021-02" db="EMBL/GenBank/DDBJ databases">
        <title>Variation within the Batrachochytrium salamandrivorans European outbreak.</title>
        <authorList>
            <person name="Kelly M."/>
            <person name="Pasmans F."/>
            <person name="Shea T.P."/>
            <person name="Munoz J.F."/>
            <person name="Carranza S."/>
            <person name="Cuomo C.A."/>
            <person name="Martel A."/>
        </authorList>
    </citation>
    <scope>NUCLEOTIDE SEQUENCE [LARGE SCALE GENOMIC DNA]</scope>
    <source>
        <strain evidence="2 3">AMFP18/2</strain>
    </source>
</reference>
<dbReference type="InterPro" id="IPR014025">
    <property type="entry name" value="Glutaredoxin_subgr"/>
</dbReference>
<evidence type="ECO:0000259" key="1">
    <source>
        <dbReference type="Pfam" id="PF00462"/>
    </source>
</evidence>
<name>A0ABQ8FKA8_9FUNG</name>
<organism evidence="2 3">
    <name type="scientific">Batrachochytrium salamandrivorans</name>
    <dbReference type="NCBI Taxonomy" id="1357716"/>
    <lineage>
        <taxon>Eukaryota</taxon>
        <taxon>Fungi</taxon>
        <taxon>Fungi incertae sedis</taxon>
        <taxon>Chytridiomycota</taxon>
        <taxon>Chytridiomycota incertae sedis</taxon>
        <taxon>Chytridiomycetes</taxon>
        <taxon>Rhizophydiales</taxon>
        <taxon>Rhizophydiales incertae sedis</taxon>
        <taxon>Batrachochytrium</taxon>
    </lineage>
</organism>